<organism evidence="3 4">
    <name type="scientific">Candidatus Gallacutalibacter pullicola</name>
    <dbReference type="NCBI Taxonomy" id="2840830"/>
    <lineage>
        <taxon>Bacteria</taxon>
        <taxon>Bacillati</taxon>
        <taxon>Bacillota</taxon>
        <taxon>Clostridia</taxon>
        <taxon>Eubacteriales</taxon>
        <taxon>Candidatus Gallacutalibacter</taxon>
    </lineage>
</organism>
<protein>
    <submittedName>
        <fullName evidence="3">DegV family protein</fullName>
    </submittedName>
</protein>
<dbReference type="InterPro" id="IPR003797">
    <property type="entry name" value="DegV"/>
</dbReference>
<sequence>MKEYVILTDATCDLSPELLDEMGIGVIPMEFEMGGEIFTHYPDARQMGLHEFYDRIRQGQMPKTTQINRSVYEKYFGEILSTGRDILYVCFSSGLSGTYQASRLVAEEMEKNYPGSRIVIVDSRAASVGEGMLALAAVQEKEKGLSIDEVASRLESLRDHVCHWFMVDDLNHLHRGGRVSAMTAFAGSALGIKPILRVDEKGELPLVHKVRGRKKGMEKLLEIMENTITDPENQTVYIVHADCPEDAKELRRLVKSKVHAKEYQTVCLGPIIGTHTGPGLLALIYFGTEK</sequence>
<dbReference type="Gene3D" id="3.30.1180.10">
    <property type="match status" value="1"/>
</dbReference>
<dbReference type="AlphaFoldDB" id="A0A9D1DSD8"/>
<reference evidence="3" key="1">
    <citation type="submission" date="2020-10" db="EMBL/GenBank/DDBJ databases">
        <authorList>
            <person name="Gilroy R."/>
        </authorList>
    </citation>
    <scope>NUCLEOTIDE SEQUENCE</scope>
    <source>
        <strain evidence="3">ChiSjej1B19-7085</strain>
    </source>
</reference>
<name>A0A9D1DSD8_9FIRM</name>
<evidence type="ECO:0000313" key="3">
    <source>
        <dbReference type="EMBL" id="HIR57994.1"/>
    </source>
</evidence>
<dbReference type="Gene3D" id="3.40.50.10170">
    <property type="match status" value="1"/>
</dbReference>
<dbReference type="GO" id="GO:0008289">
    <property type="term" value="F:lipid binding"/>
    <property type="evidence" value="ECO:0007669"/>
    <property type="project" value="UniProtKB-KW"/>
</dbReference>
<gene>
    <name evidence="3" type="ORF">IAA54_10020</name>
</gene>
<dbReference type="PANTHER" id="PTHR33434">
    <property type="entry name" value="DEGV DOMAIN-CONTAINING PROTEIN DR_1986-RELATED"/>
    <property type="match status" value="1"/>
</dbReference>
<dbReference type="Pfam" id="PF02645">
    <property type="entry name" value="DegV"/>
    <property type="match status" value="1"/>
</dbReference>
<dbReference type="PANTHER" id="PTHR33434:SF3">
    <property type="entry name" value="DEGV DOMAIN-CONTAINING PROTEIN YITS"/>
    <property type="match status" value="1"/>
</dbReference>
<evidence type="ECO:0000313" key="4">
    <source>
        <dbReference type="Proteomes" id="UP000886785"/>
    </source>
</evidence>
<evidence type="ECO:0000256" key="1">
    <source>
        <dbReference type="ARBA" id="ARBA00003238"/>
    </source>
</evidence>
<reference evidence="3" key="2">
    <citation type="journal article" date="2021" name="PeerJ">
        <title>Extensive microbial diversity within the chicken gut microbiome revealed by metagenomics and culture.</title>
        <authorList>
            <person name="Gilroy R."/>
            <person name="Ravi A."/>
            <person name="Getino M."/>
            <person name="Pursley I."/>
            <person name="Horton D.L."/>
            <person name="Alikhan N.F."/>
            <person name="Baker D."/>
            <person name="Gharbi K."/>
            <person name="Hall N."/>
            <person name="Watson M."/>
            <person name="Adriaenssens E.M."/>
            <person name="Foster-Nyarko E."/>
            <person name="Jarju S."/>
            <person name="Secka A."/>
            <person name="Antonio M."/>
            <person name="Oren A."/>
            <person name="Chaudhuri R.R."/>
            <person name="La Ragione R."/>
            <person name="Hildebrand F."/>
            <person name="Pallen M.J."/>
        </authorList>
    </citation>
    <scope>NUCLEOTIDE SEQUENCE</scope>
    <source>
        <strain evidence="3">ChiSjej1B19-7085</strain>
    </source>
</reference>
<dbReference type="PROSITE" id="PS51482">
    <property type="entry name" value="DEGV"/>
    <property type="match status" value="1"/>
</dbReference>
<dbReference type="NCBIfam" id="TIGR00762">
    <property type="entry name" value="DegV"/>
    <property type="match status" value="1"/>
</dbReference>
<keyword evidence="2" id="KW-0446">Lipid-binding</keyword>
<dbReference type="EMBL" id="DVHF01000122">
    <property type="protein sequence ID" value="HIR57994.1"/>
    <property type="molecule type" value="Genomic_DNA"/>
</dbReference>
<dbReference type="Proteomes" id="UP000886785">
    <property type="component" value="Unassembled WGS sequence"/>
</dbReference>
<dbReference type="InterPro" id="IPR043168">
    <property type="entry name" value="DegV_C"/>
</dbReference>
<comment type="function">
    <text evidence="1">May bind long-chain fatty acids, such as palmitate, and may play a role in lipid transport or fatty acid metabolism.</text>
</comment>
<dbReference type="InterPro" id="IPR050270">
    <property type="entry name" value="DegV_domain_contain"/>
</dbReference>
<evidence type="ECO:0000256" key="2">
    <source>
        <dbReference type="ARBA" id="ARBA00023121"/>
    </source>
</evidence>
<dbReference type="SUPFAM" id="SSF82549">
    <property type="entry name" value="DAK1/DegV-like"/>
    <property type="match status" value="1"/>
</dbReference>
<proteinExistence type="predicted"/>
<accession>A0A9D1DSD8</accession>
<comment type="caution">
    <text evidence="3">The sequence shown here is derived from an EMBL/GenBank/DDBJ whole genome shotgun (WGS) entry which is preliminary data.</text>
</comment>